<dbReference type="Pfam" id="PF01565">
    <property type="entry name" value="FAD_binding_4"/>
    <property type="match status" value="1"/>
</dbReference>
<comment type="cofactor">
    <cofactor evidence="1">
        <name>FAD</name>
        <dbReference type="ChEBI" id="CHEBI:57692"/>
    </cofactor>
</comment>
<keyword evidence="4" id="KW-0560">Oxidoreductase</keyword>
<proteinExistence type="predicted"/>
<evidence type="ECO:0000313" key="6">
    <source>
        <dbReference type="Proteomes" id="UP000292347"/>
    </source>
</evidence>
<comment type="caution">
    <text evidence="5">The sequence shown here is derived from an EMBL/GenBank/DDBJ whole genome shotgun (WGS) entry which is preliminary data.</text>
</comment>
<gene>
    <name evidence="5" type="ORF">EO081_01225</name>
</gene>
<dbReference type="PROSITE" id="PS51387">
    <property type="entry name" value="FAD_PCMH"/>
    <property type="match status" value="1"/>
</dbReference>
<dbReference type="SUPFAM" id="SSF55103">
    <property type="entry name" value="FAD-linked oxidases, C-terminal domain"/>
    <property type="match status" value="1"/>
</dbReference>
<dbReference type="RefSeq" id="WP_129340143.1">
    <property type="nucleotide sequence ID" value="NZ_JACIDD010000001.1"/>
</dbReference>
<dbReference type="Gene3D" id="3.30.465.10">
    <property type="match status" value="1"/>
</dbReference>
<dbReference type="GO" id="GO:0022904">
    <property type="term" value="P:respiratory electron transport chain"/>
    <property type="evidence" value="ECO:0007669"/>
    <property type="project" value="TreeGrafter"/>
</dbReference>
<dbReference type="PANTHER" id="PTHR43716:SF1">
    <property type="entry name" value="D-2-HYDROXYGLUTARATE DEHYDROGENASE, MITOCHONDRIAL"/>
    <property type="match status" value="1"/>
</dbReference>
<dbReference type="InterPro" id="IPR006094">
    <property type="entry name" value="Oxid_FAD_bind_N"/>
</dbReference>
<dbReference type="GO" id="GO:0071949">
    <property type="term" value="F:FAD binding"/>
    <property type="evidence" value="ECO:0007669"/>
    <property type="project" value="InterPro"/>
</dbReference>
<evidence type="ECO:0000256" key="1">
    <source>
        <dbReference type="ARBA" id="ARBA00001974"/>
    </source>
</evidence>
<name>A0A4Q2IYR9_9SPHN</name>
<accession>A0A4Q2IYR9</accession>
<keyword evidence="3" id="KW-0274">FAD</keyword>
<protein>
    <submittedName>
        <fullName evidence="5">FAD-binding oxidoreductase</fullName>
    </submittedName>
</protein>
<dbReference type="PANTHER" id="PTHR43716">
    <property type="entry name" value="D-2-HYDROXYGLUTARATE DEHYDROGENASE, MITOCHONDRIAL"/>
    <property type="match status" value="1"/>
</dbReference>
<dbReference type="Proteomes" id="UP000292347">
    <property type="component" value="Unassembled WGS sequence"/>
</dbReference>
<dbReference type="InterPro" id="IPR016167">
    <property type="entry name" value="FAD-bd_PCMH_sub1"/>
</dbReference>
<organism evidence="5 6">
    <name type="scientific">Sphingomonas desiccabilis</name>
    <dbReference type="NCBI Taxonomy" id="429134"/>
    <lineage>
        <taxon>Bacteria</taxon>
        <taxon>Pseudomonadati</taxon>
        <taxon>Pseudomonadota</taxon>
        <taxon>Alphaproteobacteria</taxon>
        <taxon>Sphingomonadales</taxon>
        <taxon>Sphingomonadaceae</taxon>
        <taxon>Sphingomonas</taxon>
    </lineage>
</organism>
<dbReference type="Gene3D" id="3.30.70.2740">
    <property type="match status" value="1"/>
</dbReference>
<dbReference type="Gene3D" id="3.30.70.2190">
    <property type="match status" value="1"/>
</dbReference>
<dbReference type="GO" id="GO:0016491">
    <property type="term" value="F:oxidoreductase activity"/>
    <property type="evidence" value="ECO:0007669"/>
    <property type="project" value="UniProtKB-KW"/>
</dbReference>
<dbReference type="Pfam" id="PF02913">
    <property type="entry name" value="FAD-oxidase_C"/>
    <property type="match status" value="1"/>
</dbReference>
<evidence type="ECO:0000313" key="5">
    <source>
        <dbReference type="EMBL" id="RXZ34351.1"/>
    </source>
</evidence>
<dbReference type="InterPro" id="IPR016169">
    <property type="entry name" value="FAD-bd_PCMH_sub2"/>
</dbReference>
<keyword evidence="2" id="KW-0285">Flavoprotein</keyword>
<dbReference type="InterPro" id="IPR036318">
    <property type="entry name" value="FAD-bd_PCMH-like_sf"/>
</dbReference>
<dbReference type="EMBL" id="SDPT01000001">
    <property type="protein sequence ID" value="RXZ34351.1"/>
    <property type="molecule type" value="Genomic_DNA"/>
</dbReference>
<dbReference type="InterPro" id="IPR004113">
    <property type="entry name" value="FAD-bd_oxidored_4_C"/>
</dbReference>
<dbReference type="AlphaFoldDB" id="A0A4Q2IYR9"/>
<sequence>MNDALARALRDAVGPAHLLTDPGDLAGYASDGRGVTGQPLGVVRPASAQEIAAVLRAAHAAGVRVVPQGARTGLVAAGIPGAEADLLVLNLDRLARAPAIDPVNRTAEVDAGVRLSALNAAALPHSLSFPIDLGADPSIGGMIAANTGGARLLRYGDVRRNLLALEVVTSEAEPRVLQLGAPLWKNNTGIDLKQLLVGSSGALGVVTRATLALSPLASTRVTAMLALDRDETAVDLLLALEASFGTLLTAFEGISAPALDAALTHVPRLRDPFAGKRPAYAVLVELSAGAAFDVEWLEERLGDTLAPWMERGAVVDAMLDRRDDLWAIRHAVPEGLRASGKVVACDIALRRGDVMRFRRDVAARVEAVAPQLRLHDFGHIGDGGLHFNLVWPPEAGPFDPAVAEAARATVFRAVVGEYGGSFSAEHGIGPSNAAWYTELVPEPVRSLSGAVQRLLAPVPVGRVDFHDPVQGDRA</sequence>
<dbReference type="Gene3D" id="3.30.43.10">
    <property type="entry name" value="Uridine Diphospho-n-acetylenolpyruvylglucosamine Reductase, domain 2"/>
    <property type="match status" value="1"/>
</dbReference>
<dbReference type="SUPFAM" id="SSF56176">
    <property type="entry name" value="FAD-binding/transporter-associated domain-like"/>
    <property type="match status" value="1"/>
</dbReference>
<dbReference type="OrthoDB" id="9809290at2"/>
<dbReference type="InterPro" id="IPR016164">
    <property type="entry name" value="FAD-linked_Oxase-like_C"/>
</dbReference>
<reference evidence="5 6" key="1">
    <citation type="submission" date="2019-01" db="EMBL/GenBank/DDBJ databases">
        <title>Sphingomonas mucosissima sp. nov. and Sphingomonas desiccabilis sp. nov., from biological soil crusts in the Colorado Plateau, USA.</title>
        <authorList>
            <person name="Zhu D."/>
        </authorList>
    </citation>
    <scope>NUCLEOTIDE SEQUENCE [LARGE SCALE GENOMIC DNA]</scope>
    <source>
        <strain evidence="5 6">CP1D</strain>
    </source>
</reference>
<dbReference type="InterPro" id="IPR016166">
    <property type="entry name" value="FAD-bd_PCMH"/>
</dbReference>
<evidence type="ECO:0000256" key="2">
    <source>
        <dbReference type="ARBA" id="ARBA00022630"/>
    </source>
</evidence>
<evidence type="ECO:0000256" key="3">
    <source>
        <dbReference type="ARBA" id="ARBA00022827"/>
    </source>
</evidence>
<keyword evidence="6" id="KW-1185">Reference proteome</keyword>
<dbReference type="InterPro" id="IPR051264">
    <property type="entry name" value="FAD-oxidored/transferase_4"/>
</dbReference>
<evidence type="ECO:0000256" key="4">
    <source>
        <dbReference type="ARBA" id="ARBA00023002"/>
    </source>
</evidence>